<accession>A0A5N5DU47</accession>
<protein>
    <recommendedName>
        <fullName evidence="1">SnoaL-like domain-containing protein</fullName>
    </recommendedName>
</protein>
<proteinExistence type="predicted"/>
<dbReference type="Gene3D" id="3.10.450.50">
    <property type="match status" value="1"/>
</dbReference>
<dbReference type="SUPFAM" id="SSF54427">
    <property type="entry name" value="NTF2-like"/>
    <property type="match status" value="1"/>
</dbReference>
<keyword evidence="3" id="KW-1185">Reference proteome</keyword>
<dbReference type="Proteomes" id="UP000325902">
    <property type="component" value="Unassembled WGS sequence"/>
</dbReference>
<dbReference type="Pfam" id="PF12680">
    <property type="entry name" value="SnoaL_2"/>
    <property type="match status" value="1"/>
</dbReference>
<evidence type="ECO:0000313" key="2">
    <source>
        <dbReference type="EMBL" id="KAB2580921.1"/>
    </source>
</evidence>
<feature type="domain" description="SnoaL-like" evidence="1">
    <location>
        <begin position="4"/>
        <end position="118"/>
    </location>
</feature>
<evidence type="ECO:0000259" key="1">
    <source>
        <dbReference type="Pfam" id="PF12680"/>
    </source>
</evidence>
<dbReference type="EMBL" id="VCHE01000002">
    <property type="protein sequence ID" value="KAB2580921.1"/>
    <property type="molecule type" value="Genomic_DNA"/>
</dbReference>
<organism evidence="2 3">
    <name type="scientific">Lasiodiplodia theobromae</name>
    <dbReference type="NCBI Taxonomy" id="45133"/>
    <lineage>
        <taxon>Eukaryota</taxon>
        <taxon>Fungi</taxon>
        <taxon>Dikarya</taxon>
        <taxon>Ascomycota</taxon>
        <taxon>Pezizomycotina</taxon>
        <taxon>Dothideomycetes</taxon>
        <taxon>Dothideomycetes incertae sedis</taxon>
        <taxon>Botryosphaeriales</taxon>
        <taxon>Botryosphaeriaceae</taxon>
        <taxon>Lasiodiplodia</taxon>
    </lineage>
</organism>
<comment type="caution">
    <text evidence="2">The sequence shown here is derived from an EMBL/GenBank/DDBJ whole genome shotgun (WGS) entry which is preliminary data.</text>
</comment>
<dbReference type="InterPro" id="IPR032710">
    <property type="entry name" value="NTF2-like_dom_sf"/>
</dbReference>
<dbReference type="AlphaFoldDB" id="A0A5N5DU47"/>
<gene>
    <name evidence="2" type="ORF">DBV05_g584</name>
</gene>
<evidence type="ECO:0000313" key="3">
    <source>
        <dbReference type="Proteomes" id="UP000325902"/>
    </source>
</evidence>
<dbReference type="InterPro" id="IPR037401">
    <property type="entry name" value="SnoaL-like"/>
</dbReference>
<name>A0A5N5DU47_9PEZI</name>
<reference evidence="2 3" key="1">
    <citation type="journal article" date="2019" name="Sci. Rep.">
        <title>A multi-omics analysis of the grapevine pathogen Lasiodiplodia theobromae reveals that temperature affects the expression of virulence- and pathogenicity-related genes.</title>
        <authorList>
            <person name="Felix C."/>
            <person name="Meneses R."/>
            <person name="Goncalves M.F.M."/>
            <person name="Tilleman L."/>
            <person name="Duarte A.S."/>
            <person name="Jorrin-Novo J.V."/>
            <person name="Van de Peer Y."/>
            <person name="Deforce D."/>
            <person name="Van Nieuwerburgh F."/>
            <person name="Esteves A.C."/>
            <person name="Alves A."/>
        </authorList>
    </citation>
    <scope>NUCLEOTIDE SEQUENCE [LARGE SCALE GENOMIC DNA]</scope>
    <source>
        <strain evidence="2 3">LA-SOL3</strain>
    </source>
</reference>
<sequence length="133" mass="15257">MRYQDYIDAFNHNADQDAKAQFFTEDTTLEAPYLPTGILHGRTAIMAMFAAAHAKVKEELRPRLVVQQGDDVIMAEVDACFVANEDTHESGFYDFKKGEAVSFRFFGVYELRDDRIAKMRLSYWPSPSMIEAF</sequence>
<dbReference type="OrthoDB" id="3889610at2759"/>